<protein>
    <recommendedName>
        <fullName evidence="3">Type II toxin-antitoxin system VapB family antitoxin</fullName>
    </recommendedName>
</protein>
<dbReference type="HOGENOM" id="CLU_179376_3_0_10"/>
<proteinExistence type="predicted"/>
<dbReference type="InterPro" id="IPR019239">
    <property type="entry name" value="VapB_antitoxin"/>
</dbReference>
<dbReference type="AlphaFoldDB" id="D2QM77"/>
<accession>D2QM77</accession>
<dbReference type="Pfam" id="PF09957">
    <property type="entry name" value="VapB_antitoxin"/>
    <property type="match status" value="1"/>
</dbReference>
<gene>
    <name evidence="1" type="ordered locus">Slin_3129</name>
</gene>
<dbReference type="EMBL" id="CP001769">
    <property type="protein sequence ID" value="ADB39140.1"/>
    <property type="molecule type" value="Genomic_DNA"/>
</dbReference>
<keyword evidence="2" id="KW-1185">Reference proteome</keyword>
<name>D2QM77_SPILD</name>
<dbReference type="KEGG" id="sli:Slin_3129"/>
<dbReference type="Proteomes" id="UP000002028">
    <property type="component" value="Chromosome"/>
</dbReference>
<dbReference type="eggNOG" id="COG5450">
    <property type="taxonomic scope" value="Bacteria"/>
</dbReference>
<organism evidence="1 2">
    <name type="scientific">Spirosoma linguale (strain ATCC 33905 / DSM 74 / LMG 10896 / Claus 1)</name>
    <dbReference type="NCBI Taxonomy" id="504472"/>
    <lineage>
        <taxon>Bacteria</taxon>
        <taxon>Pseudomonadati</taxon>
        <taxon>Bacteroidota</taxon>
        <taxon>Cytophagia</taxon>
        <taxon>Cytophagales</taxon>
        <taxon>Cytophagaceae</taxon>
        <taxon>Spirosoma</taxon>
    </lineage>
</organism>
<reference evidence="1 2" key="1">
    <citation type="journal article" date="2010" name="Stand. Genomic Sci.">
        <title>Complete genome sequence of Spirosoma linguale type strain (1).</title>
        <authorList>
            <person name="Lail K."/>
            <person name="Sikorski J."/>
            <person name="Saunders E."/>
            <person name="Lapidus A."/>
            <person name="Glavina Del Rio T."/>
            <person name="Copeland A."/>
            <person name="Tice H."/>
            <person name="Cheng J.-F."/>
            <person name="Lucas S."/>
            <person name="Nolan M."/>
            <person name="Bruce D."/>
            <person name="Goodwin L."/>
            <person name="Pitluck S."/>
            <person name="Ivanova N."/>
            <person name="Mavromatis K."/>
            <person name="Ovchinnikova G."/>
            <person name="Pati A."/>
            <person name="Chen A."/>
            <person name="Palaniappan K."/>
            <person name="Land M."/>
            <person name="Hauser L."/>
            <person name="Chang Y.-J."/>
            <person name="Jeffries C.D."/>
            <person name="Chain P."/>
            <person name="Brettin T."/>
            <person name="Detter J.C."/>
            <person name="Schuetze A."/>
            <person name="Rohde M."/>
            <person name="Tindall B.J."/>
            <person name="Goeker M."/>
            <person name="Bristow J."/>
            <person name="Eisen J.A."/>
            <person name="Markowitz V."/>
            <person name="Hugenholtz P."/>
            <person name="Kyrpides N.C."/>
            <person name="Klenk H.-P."/>
            <person name="Chen F."/>
        </authorList>
    </citation>
    <scope>NUCLEOTIDE SEQUENCE [LARGE SCALE GENOMIC DNA]</scope>
    <source>
        <strain evidence="2">ATCC 33905 / DSM 74 / LMG 10896 / Claus 1</strain>
    </source>
</reference>
<sequence length="71" mass="8348">MRTNIDIDDELIDKALQISRLKTKKAVVELALQQYIERQARQNLLSLFGKVKWEGDLDQMRTDDTPSSWDR</sequence>
<evidence type="ECO:0000313" key="1">
    <source>
        <dbReference type="EMBL" id="ADB39140.1"/>
    </source>
</evidence>
<evidence type="ECO:0008006" key="3">
    <source>
        <dbReference type="Google" id="ProtNLM"/>
    </source>
</evidence>
<dbReference type="RefSeq" id="WP_012927665.1">
    <property type="nucleotide sequence ID" value="NC_013730.1"/>
</dbReference>
<dbReference type="STRING" id="504472.Slin_3129"/>
<evidence type="ECO:0000313" key="2">
    <source>
        <dbReference type="Proteomes" id="UP000002028"/>
    </source>
</evidence>